<dbReference type="PANTHER" id="PTHR43142">
    <property type="entry name" value="CARBOXYLIC ESTER HYDROLASE"/>
    <property type="match status" value="1"/>
</dbReference>
<evidence type="ECO:0000259" key="5">
    <source>
        <dbReference type="Pfam" id="PF00135"/>
    </source>
</evidence>
<reference evidence="7 8" key="1">
    <citation type="submission" date="2024-03" db="EMBL/GenBank/DDBJ databases">
        <title>Adaptation during the transition from Ophiocordyceps entomopathogen to insect associate is accompanied by gene loss and intensified selection.</title>
        <authorList>
            <person name="Ward C.M."/>
            <person name="Onetto C.A."/>
            <person name="Borneman A.R."/>
        </authorList>
    </citation>
    <scope>NUCLEOTIDE SEQUENCE [LARGE SCALE GENOMIC DNA]</scope>
    <source>
        <strain evidence="7">AWRI1</strain>
        <tissue evidence="7">Single Adult Female</tissue>
    </source>
</reference>
<evidence type="ECO:0000313" key="7">
    <source>
        <dbReference type="EMBL" id="KAK7590732.1"/>
    </source>
</evidence>
<comment type="caution">
    <text evidence="7">The sequence shown here is derived from an EMBL/GenBank/DDBJ whole genome shotgun (WGS) entry which is preliminary data.</text>
</comment>
<feature type="domain" description="Carboxylesterase type B" evidence="5">
    <location>
        <begin position="296"/>
        <end position="535"/>
    </location>
</feature>
<dbReference type="InterPro" id="IPR029063">
    <property type="entry name" value="SAM-dependent_MTases_sf"/>
</dbReference>
<dbReference type="SUPFAM" id="SSF53474">
    <property type="entry name" value="alpha/beta-Hydrolases"/>
    <property type="match status" value="4"/>
</dbReference>
<comment type="similarity">
    <text evidence="1">Belongs to the type-B carboxylesterase/lipase family.</text>
</comment>
<dbReference type="GO" id="GO:0052689">
    <property type="term" value="F:carboxylic ester hydrolase activity"/>
    <property type="evidence" value="ECO:0007669"/>
    <property type="project" value="UniProtKB-KW"/>
</dbReference>
<dbReference type="Gene3D" id="3.40.50.150">
    <property type="entry name" value="Vaccinia Virus protein VP39"/>
    <property type="match status" value="1"/>
</dbReference>
<proteinExistence type="inferred from homology"/>
<sequence>MSIHGCSFAEFADKYSKSALKETKYLGFRDIPDLLQKYANGNTLLDYGCGPGISSAFLKKLGFQIDGVDINESMINLARQALPKNNFQVLKEGKIPAEDEHYDIVFSSWVLQEIGQKHELVTTLKEIARVLRSDGIFVAVLPSEAFYGKNWIDVDAKYKENENLKSGDKTKVFIKETNFVLRPYFWTEKDNREVLQEAGFDVMLVNHPLGKDDDKIAWVNEKTVSPVTTYIAKKESNFEPKKINMIVEVEQGKLEGLTQKSILTGNDYYAFLGIPYGKPPVGELRFQDKSDLSNIFLPSVEDAKDDAFIPDTMENLRKTASPVPLIIGFTNKEGRMAFSIFGNNLLETLQNGFSNTIKRPHNISDVEFQNTCDKIKRQYLDEEPVNDETAEKVVDAFTDYWFRKIYQSFDFITNSEKPVYLYEFTFFGKFNIFDEIYLRDRPASSHGATHSDELPYLFHPGLLLPDLKEIGEPEMIVIKNMCSLWTNFAKTSNPTENFSGFEWRQFTSEKPCFLRIDKDLKMIEEKLREKEFAFWNECKRIIFQSENKFLSVFLTMIIEVKQGQLEGITKESILTGREYYSFLGIPYAKPPIGELRFQPPEPIEKWNGILSAKNEGSPCIQRDMFSGISFGSEDCLYLNVYTSTKPNKNVTPKAVMLFLHSGGCSQFSGSGDLFSPDYFMNYDIVLVTINYRLHVLGFLDMGTKSVAGNCGLRDQCLALKWVKENIKQFGGDAENVTLFGDSAGAACTYYHLLSPMSKGLFHKAIIQSDPLYHVYKNENRPIARKAGFEIAKKLGSNETDVEKLVEFLKKQPVADLCEQAIAIMENAKKEMPAGQSEEYFYGPAVDIIKDNAFLPDTVDNLMKTATKVPLMMGMCNKEGRMLFAFYGENVIKDLENDFSKVILRPPKMDSSNFQKVIDKIRKRYLGDKWAGEETFENIVDLYTNYWFRSFYDSIDFITQSNSPVYIYEFGFSGKFNVFERMALKDRPPSIMMSTIIEVKQGQLEGTITKSILTGKKYFCYLGIPYAKPPVGDLRFQPPQPAERWNGILKAQKEGSVCIQKDSSGKFVGSEDCLYLNVYTPEHPITDISPKAVMVFIHGGAFFMGSGSSDLYSADYLINYDIILVTLNYRLHALGFLDMGTKSCVGNCGLRDQWLAMKWVKENIKQFGGDTENITIFGESSGATSVYLQMLSPLSKGLFNKAILQSDMYNTFYEHGRNLPESGFKLGQKLGCGEKDPEKLVEFLKKQPADEICKHAYSILEELLKNPKDLFGPNPEIIRENSFLPDSYQNLKEKAIPVPIIAGFNNKDGRLAFSRPNQMEELKKDFTSVLINAEKFDSQLLKDTCDKIKKYYLGDKPVSEESVEKIADLYTDYLMRNFHDCIDFAITSKAPVYIYEFSFFGKFNIYDQMIMQNLPASKSGACHADDLQYLFYPKSLLPKEIELTEPEITVIKNMCSLWTSFAKSTNPTANLPGIEWKPFKLETPCYLSIDKDLKLIEEKLRGKEHEFWKKLMNKCRT</sequence>
<feature type="domain" description="Carboxylesterase type B" evidence="5">
    <location>
        <begin position="557"/>
        <end position="976"/>
    </location>
</feature>
<dbReference type="PANTHER" id="PTHR43142:SF1">
    <property type="entry name" value="CARBOXYLIC ESTER HYDROLASE"/>
    <property type="match status" value="1"/>
</dbReference>
<evidence type="ECO:0000259" key="6">
    <source>
        <dbReference type="Pfam" id="PF08241"/>
    </source>
</evidence>
<dbReference type="CDD" id="cd02440">
    <property type="entry name" value="AdoMet_MTases"/>
    <property type="match status" value="1"/>
</dbReference>
<keyword evidence="8" id="KW-1185">Reference proteome</keyword>
<evidence type="ECO:0000256" key="2">
    <source>
        <dbReference type="ARBA" id="ARBA00022487"/>
    </source>
</evidence>
<dbReference type="InterPro" id="IPR019826">
    <property type="entry name" value="Carboxylesterase_B_AS"/>
</dbReference>
<dbReference type="Pfam" id="PF00135">
    <property type="entry name" value="COesterase"/>
    <property type="match status" value="4"/>
</dbReference>
<evidence type="ECO:0008006" key="9">
    <source>
        <dbReference type="Google" id="ProtNLM"/>
    </source>
</evidence>
<evidence type="ECO:0000256" key="4">
    <source>
        <dbReference type="ARBA" id="ARBA00023180"/>
    </source>
</evidence>
<dbReference type="Pfam" id="PF08241">
    <property type="entry name" value="Methyltransf_11"/>
    <property type="match status" value="1"/>
</dbReference>
<organism evidence="7 8">
    <name type="scientific">Parthenolecanium corni</name>
    <dbReference type="NCBI Taxonomy" id="536013"/>
    <lineage>
        <taxon>Eukaryota</taxon>
        <taxon>Metazoa</taxon>
        <taxon>Ecdysozoa</taxon>
        <taxon>Arthropoda</taxon>
        <taxon>Hexapoda</taxon>
        <taxon>Insecta</taxon>
        <taxon>Pterygota</taxon>
        <taxon>Neoptera</taxon>
        <taxon>Paraneoptera</taxon>
        <taxon>Hemiptera</taxon>
        <taxon>Sternorrhyncha</taxon>
        <taxon>Coccoidea</taxon>
        <taxon>Coccidae</taxon>
        <taxon>Parthenolecanium</taxon>
    </lineage>
</organism>
<dbReference type="InterPro" id="IPR002018">
    <property type="entry name" value="CarbesteraseB"/>
</dbReference>
<dbReference type="PROSITE" id="PS00122">
    <property type="entry name" value="CARBOXYLESTERASE_B_1"/>
    <property type="match status" value="2"/>
</dbReference>
<dbReference type="PROSITE" id="PS00941">
    <property type="entry name" value="CARBOXYLESTERASE_B_2"/>
    <property type="match status" value="1"/>
</dbReference>
<keyword evidence="4" id="KW-0325">Glycoprotein</keyword>
<feature type="domain" description="Carboxylesterase type B" evidence="5">
    <location>
        <begin position="246"/>
        <end position="288"/>
    </location>
</feature>
<dbReference type="InterPro" id="IPR029058">
    <property type="entry name" value="AB_hydrolase_fold"/>
</dbReference>
<evidence type="ECO:0000313" key="8">
    <source>
        <dbReference type="Proteomes" id="UP001367676"/>
    </source>
</evidence>
<dbReference type="SUPFAM" id="SSF53335">
    <property type="entry name" value="S-adenosyl-L-methionine-dependent methyltransferases"/>
    <property type="match status" value="1"/>
</dbReference>
<dbReference type="FunFam" id="3.40.50.1820:FF:000092">
    <property type="entry name" value="Carboxylic ester hydrolase"/>
    <property type="match status" value="1"/>
</dbReference>
<dbReference type="Proteomes" id="UP001367676">
    <property type="component" value="Unassembled WGS sequence"/>
</dbReference>
<dbReference type="GO" id="GO:0008757">
    <property type="term" value="F:S-adenosylmethionine-dependent methyltransferase activity"/>
    <property type="evidence" value="ECO:0007669"/>
    <property type="project" value="InterPro"/>
</dbReference>
<protein>
    <recommendedName>
        <fullName evidence="9">Carboxylesterase</fullName>
    </recommendedName>
</protein>
<keyword evidence="3" id="KW-0378">Hydrolase</keyword>
<keyword evidence="2" id="KW-0719">Serine esterase</keyword>
<gene>
    <name evidence="7" type="ORF">V9T40_002345</name>
</gene>
<dbReference type="InterPro" id="IPR013216">
    <property type="entry name" value="Methyltransf_11"/>
</dbReference>
<dbReference type="Gene3D" id="3.40.50.1820">
    <property type="entry name" value="alpha/beta hydrolase"/>
    <property type="match status" value="4"/>
</dbReference>
<accession>A0AAN9Y4D6</accession>
<dbReference type="EMBL" id="JBBCAQ010000022">
    <property type="protein sequence ID" value="KAK7590732.1"/>
    <property type="molecule type" value="Genomic_DNA"/>
</dbReference>
<name>A0AAN9Y4D6_9HEMI</name>
<evidence type="ECO:0000256" key="1">
    <source>
        <dbReference type="ARBA" id="ARBA00005964"/>
    </source>
</evidence>
<feature type="domain" description="Carboxylesterase type B" evidence="5">
    <location>
        <begin position="993"/>
        <end position="1507"/>
    </location>
</feature>
<dbReference type="InterPro" id="IPR019819">
    <property type="entry name" value="Carboxylesterase_B_CS"/>
</dbReference>
<evidence type="ECO:0000256" key="3">
    <source>
        <dbReference type="ARBA" id="ARBA00022801"/>
    </source>
</evidence>
<feature type="domain" description="Methyltransferase type 11" evidence="6">
    <location>
        <begin position="45"/>
        <end position="138"/>
    </location>
</feature>